<evidence type="ECO:0000256" key="8">
    <source>
        <dbReference type="ARBA" id="ARBA00047899"/>
    </source>
</evidence>
<accession>A0AAE0QEE1</accession>
<dbReference type="PROSITE" id="PS00108">
    <property type="entry name" value="PROTEIN_KINASE_ST"/>
    <property type="match status" value="1"/>
</dbReference>
<keyword evidence="7" id="KW-0067">ATP-binding</keyword>
<name>A0AAE0QEE1_9TELE</name>
<dbReference type="AlphaFoldDB" id="A0AAE0QEE1"/>
<dbReference type="SUPFAM" id="SSF56112">
    <property type="entry name" value="Protein kinase-like (PK-like)"/>
    <property type="match status" value="1"/>
</dbReference>
<evidence type="ECO:0000256" key="9">
    <source>
        <dbReference type="ARBA" id="ARBA00048679"/>
    </source>
</evidence>
<dbReference type="Proteomes" id="UP001274896">
    <property type="component" value="Unassembled WGS sequence"/>
</dbReference>
<comment type="catalytic activity">
    <reaction evidence="8">
        <text>L-threonyl-[protein] + ATP = O-phospho-L-threonyl-[protein] + ADP + H(+)</text>
        <dbReference type="Rhea" id="RHEA:46608"/>
        <dbReference type="Rhea" id="RHEA-COMP:11060"/>
        <dbReference type="Rhea" id="RHEA-COMP:11605"/>
        <dbReference type="ChEBI" id="CHEBI:15378"/>
        <dbReference type="ChEBI" id="CHEBI:30013"/>
        <dbReference type="ChEBI" id="CHEBI:30616"/>
        <dbReference type="ChEBI" id="CHEBI:61977"/>
        <dbReference type="ChEBI" id="CHEBI:456216"/>
        <dbReference type="EC" id="2.7.11.1"/>
    </reaction>
</comment>
<evidence type="ECO:0000256" key="7">
    <source>
        <dbReference type="ARBA" id="ARBA00022840"/>
    </source>
</evidence>
<protein>
    <recommendedName>
        <fullName evidence="2">non-specific serine/threonine protein kinase</fullName>
        <ecNumber evidence="2">2.7.11.1</ecNumber>
    </recommendedName>
</protein>
<evidence type="ECO:0000256" key="3">
    <source>
        <dbReference type="ARBA" id="ARBA00022527"/>
    </source>
</evidence>
<dbReference type="InterPro" id="IPR051138">
    <property type="entry name" value="PIM_Ser/Thr_kinase"/>
</dbReference>
<evidence type="ECO:0000313" key="12">
    <source>
        <dbReference type="Proteomes" id="UP001274896"/>
    </source>
</evidence>
<evidence type="ECO:0000256" key="6">
    <source>
        <dbReference type="ARBA" id="ARBA00022777"/>
    </source>
</evidence>
<gene>
    <name evidence="11" type="ORF">QTP70_012823</name>
</gene>
<dbReference type="GO" id="GO:0007346">
    <property type="term" value="P:regulation of mitotic cell cycle"/>
    <property type="evidence" value="ECO:0007669"/>
    <property type="project" value="TreeGrafter"/>
</dbReference>
<dbReference type="InterPro" id="IPR011009">
    <property type="entry name" value="Kinase-like_dom_sf"/>
</dbReference>
<dbReference type="Pfam" id="PF00069">
    <property type="entry name" value="Pkinase"/>
    <property type="match status" value="1"/>
</dbReference>
<dbReference type="GO" id="GO:0005737">
    <property type="term" value="C:cytoplasm"/>
    <property type="evidence" value="ECO:0007669"/>
    <property type="project" value="TreeGrafter"/>
</dbReference>
<dbReference type="InterPro" id="IPR008271">
    <property type="entry name" value="Ser/Thr_kinase_AS"/>
</dbReference>
<proteinExistence type="inferred from homology"/>
<evidence type="ECO:0000313" key="11">
    <source>
        <dbReference type="EMBL" id="KAK3520077.1"/>
    </source>
</evidence>
<feature type="domain" description="Protein kinase" evidence="10">
    <location>
        <begin position="1"/>
        <end position="172"/>
    </location>
</feature>
<dbReference type="PROSITE" id="PS50011">
    <property type="entry name" value="PROTEIN_KINASE_DOM"/>
    <property type="match status" value="1"/>
</dbReference>
<keyword evidence="3" id="KW-0723">Serine/threonine-protein kinase</keyword>
<sequence length="176" mass="20200">MERPSPCVNLREYGVSQGGRLSEDQVRDIMLQVVRALRHCTDRGVLHRDVKAENLIINTDTLEVKLIDFGCGDFLKNRPYTTFAGTPAFCPPEWVLVDSYMGIPATIWGLGILLFVLVCGNYPFKSEEDVENGHLKFSPHVSRDFIELVLWCLDFRSDMRPSFEGFISHEWFTERV</sequence>
<evidence type="ECO:0000256" key="2">
    <source>
        <dbReference type="ARBA" id="ARBA00012513"/>
    </source>
</evidence>
<dbReference type="SMART" id="SM00220">
    <property type="entry name" value="S_TKc"/>
    <property type="match status" value="1"/>
</dbReference>
<dbReference type="Gene3D" id="1.10.510.10">
    <property type="entry name" value="Transferase(Phosphotransferase) domain 1"/>
    <property type="match status" value="1"/>
</dbReference>
<evidence type="ECO:0000256" key="5">
    <source>
        <dbReference type="ARBA" id="ARBA00022741"/>
    </source>
</evidence>
<dbReference type="GO" id="GO:0004674">
    <property type="term" value="F:protein serine/threonine kinase activity"/>
    <property type="evidence" value="ECO:0007669"/>
    <property type="project" value="UniProtKB-KW"/>
</dbReference>
<dbReference type="EC" id="2.7.11.1" evidence="2"/>
<evidence type="ECO:0000256" key="1">
    <source>
        <dbReference type="ARBA" id="ARBA00005505"/>
    </source>
</evidence>
<reference evidence="11" key="1">
    <citation type="submission" date="2023-06" db="EMBL/GenBank/DDBJ databases">
        <title>Male Hemibagrus guttatus genome.</title>
        <authorList>
            <person name="Bian C."/>
        </authorList>
    </citation>
    <scope>NUCLEOTIDE SEQUENCE</scope>
    <source>
        <strain evidence="11">Male_cb2023</strain>
        <tissue evidence="11">Muscle</tissue>
    </source>
</reference>
<organism evidence="11 12">
    <name type="scientific">Hemibagrus guttatus</name>
    <dbReference type="NCBI Taxonomy" id="175788"/>
    <lineage>
        <taxon>Eukaryota</taxon>
        <taxon>Metazoa</taxon>
        <taxon>Chordata</taxon>
        <taxon>Craniata</taxon>
        <taxon>Vertebrata</taxon>
        <taxon>Euteleostomi</taxon>
        <taxon>Actinopterygii</taxon>
        <taxon>Neopterygii</taxon>
        <taxon>Teleostei</taxon>
        <taxon>Ostariophysi</taxon>
        <taxon>Siluriformes</taxon>
        <taxon>Bagridae</taxon>
        <taxon>Hemibagrus</taxon>
    </lineage>
</organism>
<keyword evidence="5" id="KW-0547">Nucleotide-binding</keyword>
<comment type="similarity">
    <text evidence="1">Belongs to the protein kinase superfamily. CAMK Ser/Thr protein kinase family. PIM subfamily.</text>
</comment>
<comment type="caution">
    <text evidence="11">The sequence shown here is derived from an EMBL/GenBank/DDBJ whole genome shotgun (WGS) entry which is preliminary data.</text>
</comment>
<dbReference type="GO" id="GO:0043066">
    <property type="term" value="P:negative regulation of apoptotic process"/>
    <property type="evidence" value="ECO:0007669"/>
    <property type="project" value="TreeGrafter"/>
</dbReference>
<keyword evidence="6" id="KW-0418">Kinase</keyword>
<keyword evidence="4" id="KW-0808">Transferase</keyword>
<dbReference type="EMBL" id="JAUCMX010000016">
    <property type="protein sequence ID" value="KAK3520077.1"/>
    <property type="molecule type" value="Genomic_DNA"/>
</dbReference>
<evidence type="ECO:0000259" key="10">
    <source>
        <dbReference type="PROSITE" id="PS50011"/>
    </source>
</evidence>
<comment type="catalytic activity">
    <reaction evidence="9">
        <text>L-seryl-[protein] + ATP = O-phospho-L-seryl-[protein] + ADP + H(+)</text>
        <dbReference type="Rhea" id="RHEA:17989"/>
        <dbReference type="Rhea" id="RHEA-COMP:9863"/>
        <dbReference type="Rhea" id="RHEA-COMP:11604"/>
        <dbReference type="ChEBI" id="CHEBI:15378"/>
        <dbReference type="ChEBI" id="CHEBI:29999"/>
        <dbReference type="ChEBI" id="CHEBI:30616"/>
        <dbReference type="ChEBI" id="CHEBI:83421"/>
        <dbReference type="ChEBI" id="CHEBI:456216"/>
        <dbReference type="EC" id="2.7.11.1"/>
    </reaction>
</comment>
<dbReference type="PANTHER" id="PTHR22984:SF11">
    <property type="entry name" value="AURORA KINASE-RELATED"/>
    <property type="match status" value="1"/>
</dbReference>
<evidence type="ECO:0000256" key="4">
    <source>
        <dbReference type="ARBA" id="ARBA00022679"/>
    </source>
</evidence>
<dbReference type="PANTHER" id="PTHR22984">
    <property type="entry name" value="SERINE/THREONINE-PROTEIN KINASE PIM"/>
    <property type="match status" value="1"/>
</dbReference>
<keyword evidence="12" id="KW-1185">Reference proteome</keyword>
<dbReference type="InterPro" id="IPR000719">
    <property type="entry name" value="Prot_kinase_dom"/>
</dbReference>
<dbReference type="GO" id="GO:0005524">
    <property type="term" value="F:ATP binding"/>
    <property type="evidence" value="ECO:0007669"/>
    <property type="project" value="UniProtKB-KW"/>
</dbReference>